<proteinExistence type="predicted"/>
<dbReference type="EMBL" id="JRRC01406228">
    <property type="protein sequence ID" value="KHG04152.1"/>
    <property type="molecule type" value="Genomic_DNA"/>
</dbReference>
<dbReference type="Proteomes" id="UP000032142">
    <property type="component" value="Unassembled WGS sequence"/>
</dbReference>
<sequence length="52" mass="5923">MKEILEKGCGNHLQAFSCQDLFLGGGIKTIERRCGFLMFPRLLRISSSLFYP</sequence>
<comment type="caution">
    <text evidence="1">The sequence shown here is derived from an EMBL/GenBank/DDBJ whole genome shotgun (WGS) entry which is preliminary data.</text>
</comment>
<protein>
    <submittedName>
        <fullName evidence="1">Uncharacterized protein</fullName>
    </submittedName>
</protein>
<gene>
    <name evidence="1" type="ORF">F383_29046</name>
</gene>
<dbReference type="AlphaFoldDB" id="A0A0B0MUU6"/>
<reference evidence="2" key="1">
    <citation type="submission" date="2014-09" db="EMBL/GenBank/DDBJ databases">
        <authorList>
            <person name="Mudge J."/>
            <person name="Ramaraj T."/>
            <person name="Lindquist I.E."/>
            <person name="Bharti A.K."/>
            <person name="Sundararajan A."/>
            <person name="Cameron C.T."/>
            <person name="Woodward J.E."/>
            <person name="May G.D."/>
            <person name="Brubaker C."/>
            <person name="Broadhvest J."/>
            <person name="Wilkins T.A."/>
        </authorList>
    </citation>
    <scope>NUCLEOTIDE SEQUENCE</scope>
    <source>
        <strain evidence="2">cv. AKA8401</strain>
    </source>
</reference>
<evidence type="ECO:0000313" key="1">
    <source>
        <dbReference type="EMBL" id="KHG04152.1"/>
    </source>
</evidence>
<evidence type="ECO:0000313" key="2">
    <source>
        <dbReference type="Proteomes" id="UP000032142"/>
    </source>
</evidence>
<organism evidence="1 2">
    <name type="scientific">Gossypium arboreum</name>
    <name type="common">Tree cotton</name>
    <name type="synonym">Gossypium nanking</name>
    <dbReference type="NCBI Taxonomy" id="29729"/>
    <lineage>
        <taxon>Eukaryota</taxon>
        <taxon>Viridiplantae</taxon>
        <taxon>Streptophyta</taxon>
        <taxon>Embryophyta</taxon>
        <taxon>Tracheophyta</taxon>
        <taxon>Spermatophyta</taxon>
        <taxon>Magnoliopsida</taxon>
        <taxon>eudicotyledons</taxon>
        <taxon>Gunneridae</taxon>
        <taxon>Pentapetalae</taxon>
        <taxon>rosids</taxon>
        <taxon>malvids</taxon>
        <taxon>Malvales</taxon>
        <taxon>Malvaceae</taxon>
        <taxon>Malvoideae</taxon>
        <taxon>Gossypium</taxon>
    </lineage>
</organism>
<keyword evidence="2" id="KW-1185">Reference proteome</keyword>
<accession>A0A0B0MUU6</accession>
<name>A0A0B0MUU6_GOSAR</name>